<evidence type="ECO:0000313" key="6">
    <source>
        <dbReference type="Proteomes" id="UP000243978"/>
    </source>
</evidence>
<dbReference type="AlphaFoldDB" id="A0A2T6BM74"/>
<dbReference type="InterPro" id="IPR001129">
    <property type="entry name" value="Membr-assoc_MAPEG"/>
</dbReference>
<comment type="subcellular location">
    <subcellularLocation>
        <location evidence="1">Membrane</location>
    </subcellularLocation>
</comment>
<dbReference type="OrthoDB" id="7743618at2"/>
<sequence>MTPDLIALALAGLLQVIQFGIMSVACNLDVGPGKTMSARDQSRLGGSLEDQLSDKPARLFPAFENHFEGLIMFTLVVIVVELSGQNTAFTAACAWTYLCARILYVPAHYFGLRPWRSLAWTVGFSPPSCSSSCACDARLARSFGSRRNAVTGPYGTVAGGHALSLRSNSNGD</sequence>
<dbReference type="Gene3D" id="1.20.120.550">
    <property type="entry name" value="Membrane associated eicosanoid/glutathione metabolism-like domain"/>
    <property type="match status" value="1"/>
</dbReference>
<dbReference type="SUPFAM" id="SSF161084">
    <property type="entry name" value="MAPEG domain-like"/>
    <property type="match status" value="1"/>
</dbReference>
<accession>A0A2T6BM74</accession>
<protein>
    <submittedName>
        <fullName evidence="5">MAPEG family protein</fullName>
    </submittedName>
</protein>
<comment type="caution">
    <text evidence="5">The sequence shown here is derived from an EMBL/GenBank/DDBJ whole genome shotgun (WGS) entry which is preliminary data.</text>
</comment>
<dbReference type="GO" id="GO:0016020">
    <property type="term" value="C:membrane"/>
    <property type="evidence" value="ECO:0007669"/>
    <property type="project" value="UniProtKB-SubCell"/>
</dbReference>
<gene>
    <name evidence="5" type="ORF">C8N43_1846</name>
</gene>
<evidence type="ECO:0000256" key="4">
    <source>
        <dbReference type="ARBA" id="ARBA00023136"/>
    </source>
</evidence>
<keyword evidence="6" id="KW-1185">Reference proteome</keyword>
<reference evidence="5 6" key="1">
    <citation type="submission" date="2018-04" db="EMBL/GenBank/DDBJ databases">
        <title>Genomic Encyclopedia of Archaeal and Bacterial Type Strains, Phase II (KMG-II): from individual species to whole genera.</title>
        <authorList>
            <person name="Goeker M."/>
        </authorList>
    </citation>
    <scope>NUCLEOTIDE SEQUENCE [LARGE SCALE GENOMIC DNA]</scope>
    <source>
        <strain evidence="5 6">DSM 100977</strain>
    </source>
</reference>
<dbReference type="Proteomes" id="UP000243978">
    <property type="component" value="Unassembled WGS sequence"/>
</dbReference>
<evidence type="ECO:0000313" key="5">
    <source>
        <dbReference type="EMBL" id="PTX57180.1"/>
    </source>
</evidence>
<dbReference type="InterPro" id="IPR023352">
    <property type="entry name" value="MAPEG-like_dom_sf"/>
</dbReference>
<dbReference type="PANTHER" id="PTHR35371">
    <property type="entry name" value="INNER MEMBRANE PROTEIN"/>
    <property type="match status" value="1"/>
</dbReference>
<dbReference type="PANTHER" id="PTHR35371:SF1">
    <property type="entry name" value="BLR7753 PROTEIN"/>
    <property type="match status" value="1"/>
</dbReference>
<name>A0A2T6BM74_9RHOB</name>
<keyword evidence="4" id="KW-0472">Membrane</keyword>
<evidence type="ECO:0000256" key="3">
    <source>
        <dbReference type="ARBA" id="ARBA00022989"/>
    </source>
</evidence>
<keyword evidence="2" id="KW-0812">Transmembrane</keyword>
<dbReference type="Pfam" id="PF01124">
    <property type="entry name" value="MAPEG"/>
    <property type="match status" value="1"/>
</dbReference>
<evidence type="ECO:0000256" key="1">
    <source>
        <dbReference type="ARBA" id="ARBA00004370"/>
    </source>
</evidence>
<evidence type="ECO:0000256" key="2">
    <source>
        <dbReference type="ARBA" id="ARBA00022692"/>
    </source>
</evidence>
<dbReference type="RefSeq" id="WP_107846308.1">
    <property type="nucleotide sequence ID" value="NZ_QBKS01000001.1"/>
</dbReference>
<dbReference type="EMBL" id="QBKS01000001">
    <property type="protein sequence ID" value="PTX57180.1"/>
    <property type="molecule type" value="Genomic_DNA"/>
</dbReference>
<organism evidence="5 6">
    <name type="scientific">Litoreibacter ponti</name>
    <dbReference type="NCBI Taxonomy" id="1510457"/>
    <lineage>
        <taxon>Bacteria</taxon>
        <taxon>Pseudomonadati</taxon>
        <taxon>Pseudomonadota</taxon>
        <taxon>Alphaproteobacteria</taxon>
        <taxon>Rhodobacterales</taxon>
        <taxon>Roseobacteraceae</taxon>
        <taxon>Litoreibacter</taxon>
    </lineage>
</organism>
<proteinExistence type="predicted"/>
<keyword evidence="3" id="KW-1133">Transmembrane helix</keyword>